<dbReference type="Proteomes" id="UP000058857">
    <property type="component" value="Chromosome 1"/>
</dbReference>
<feature type="compositionally biased region" description="Basic and acidic residues" evidence="1">
    <location>
        <begin position="18"/>
        <end position="27"/>
    </location>
</feature>
<evidence type="ECO:0000313" key="2">
    <source>
        <dbReference type="EMBL" id="ALO26340.1"/>
    </source>
</evidence>
<accession>A0A0E3AZN3</accession>
<protein>
    <submittedName>
        <fullName evidence="2">Uncharacterized protein</fullName>
    </submittedName>
</protein>
<evidence type="ECO:0000313" key="3">
    <source>
        <dbReference type="Proteomes" id="UP000058857"/>
    </source>
</evidence>
<sequence length="87" mass="10091">MPLFPGLKNEGLDASITTKKENQQKEPRVCPFRGLRTETGEILHHGSLMQFRETKKRTKETALGKRNFFRRCKALKLSLQRSNCLMN</sequence>
<dbReference type="EMBL" id="CP012029">
    <property type="protein sequence ID" value="ALO26340.1"/>
    <property type="molecule type" value="Genomic_DNA"/>
</dbReference>
<name>A0A0E3AZN3_LEPBO</name>
<gene>
    <name evidence="2" type="ORF">LBBP_02078</name>
</gene>
<reference evidence="2 3" key="1">
    <citation type="journal article" date="2015" name="PLoS Negl. Trop. Dis.">
        <title>Distribution of Plasmids in Distinct Leptospira Pathogenic Species.</title>
        <authorList>
            <person name="Wang Y."/>
            <person name="Zhuang X."/>
            <person name="Zhong Y."/>
            <person name="Zhang C."/>
            <person name="Zhang Y."/>
            <person name="Zeng L."/>
            <person name="Zhu Y."/>
            <person name="He P."/>
            <person name="Dong K."/>
            <person name="Pal U."/>
            <person name="Guo X."/>
            <person name="Qin J."/>
        </authorList>
    </citation>
    <scope>NUCLEOTIDE SEQUENCE [LARGE SCALE GENOMIC DNA]</scope>
    <source>
        <strain evidence="2 3">56604</strain>
    </source>
</reference>
<dbReference type="PATRIC" id="fig|280505.15.peg.2036"/>
<organism evidence="2">
    <name type="scientific">Leptospira borgpetersenii serovar Ballum</name>
    <dbReference type="NCBI Taxonomy" id="280505"/>
    <lineage>
        <taxon>Bacteria</taxon>
        <taxon>Pseudomonadati</taxon>
        <taxon>Spirochaetota</taxon>
        <taxon>Spirochaetia</taxon>
        <taxon>Leptospirales</taxon>
        <taxon>Leptospiraceae</taxon>
        <taxon>Leptospira</taxon>
    </lineage>
</organism>
<evidence type="ECO:0000256" key="1">
    <source>
        <dbReference type="SAM" id="MobiDB-lite"/>
    </source>
</evidence>
<proteinExistence type="predicted"/>
<dbReference type="AlphaFoldDB" id="A0A0E3AZN3"/>
<feature type="region of interest" description="Disordered" evidence="1">
    <location>
        <begin position="1"/>
        <end position="27"/>
    </location>
</feature>